<dbReference type="CDD" id="cd06261">
    <property type="entry name" value="TM_PBP2"/>
    <property type="match status" value="1"/>
</dbReference>
<dbReference type="InterPro" id="IPR035906">
    <property type="entry name" value="MetI-like_sf"/>
</dbReference>
<accession>A0A2N5ZIX1</accession>
<dbReference type="GO" id="GO:0005886">
    <property type="term" value="C:plasma membrane"/>
    <property type="evidence" value="ECO:0007669"/>
    <property type="project" value="UniProtKB-SubCell"/>
</dbReference>
<dbReference type="Pfam" id="PF00528">
    <property type="entry name" value="BPD_transp_1"/>
    <property type="match status" value="1"/>
</dbReference>
<evidence type="ECO:0000313" key="10">
    <source>
        <dbReference type="Proteomes" id="UP000234857"/>
    </source>
</evidence>
<comment type="similarity">
    <text evidence="7">Belongs to the binding-protein-dependent transport system permease family.</text>
</comment>
<dbReference type="Gene3D" id="1.10.3720.10">
    <property type="entry name" value="MetI-like"/>
    <property type="match status" value="1"/>
</dbReference>
<dbReference type="GO" id="GO:0055085">
    <property type="term" value="P:transmembrane transport"/>
    <property type="evidence" value="ECO:0007669"/>
    <property type="project" value="InterPro"/>
</dbReference>
<keyword evidence="4 7" id="KW-0812">Transmembrane</keyword>
<comment type="caution">
    <text evidence="9">The sequence shown here is derived from an EMBL/GenBank/DDBJ whole genome shotgun (WGS) entry which is preliminary data.</text>
</comment>
<evidence type="ECO:0000256" key="1">
    <source>
        <dbReference type="ARBA" id="ARBA00004651"/>
    </source>
</evidence>
<evidence type="ECO:0000256" key="2">
    <source>
        <dbReference type="ARBA" id="ARBA00022448"/>
    </source>
</evidence>
<keyword evidence="5 7" id="KW-1133">Transmembrane helix</keyword>
<dbReference type="AlphaFoldDB" id="A0A2N5ZIX1"/>
<keyword evidence="6 7" id="KW-0472">Membrane</keyword>
<name>A0A2N5ZIX1_MUIH1</name>
<dbReference type="InterPro" id="IPR000515">
    <property type="entry name" value="MetI-like"/>
</dbReference>
<evidence type="ECO:0000256" key="4">
    <source>
        <dbReference type="ARBA" id="ARBA00022692"/>
    </source>
</evidence>
<evidence type="ECO:0000256" key="6">
    <source>
        <dbReference type="ARBA" id="ARBA00023136"/>
    </source>
</evidence>
<reference evidence="9 10" key="1">
    <citation type="submission" date="2017-11" db="EMBL/GenBank/DDBJ databases">
        <title>Genome-resolved metagenomics identifies genetic mobility, metabolic interactions, and unexpected diversity in perchlorate-reducing communities.</title>
        <authorList>
            <person name="Barnum T.P."/>
            <person name="Figueroa I.A."/>
            <person name="Carlstrom C.I."/>
            <person name="Lucas L.N."/>
            <person name="Engelbrektson A.L."/>
            <person name="Coates J.D."/>
        </authorList>
    </citation>
    <scope>NUCLEOTIDE SEQUENCE [LARGE SCALE GENOMIC DNA]</scope>
    <source>
        <strain evidence="9">BM706</strain>
    </source>
</reference>
<evidence type="ECO:0000313" key="9">
    <source>
        <dbReference type="EMBL" id="PLX18645.1"/>
    </source>
</evidence>
<feature type="domain" description="ABC transmembrane type-1" evidence="8">
    <location>
        <begin position="78"/>
        <end position="267"/>
    </location>
</feature>
<feature type="transmembrane region" description="Helical" evidence="7">
    <location>
        <begin position="77"/>
        <end position="103"/>
    </location>
</feature>
<feature type="transmembrane region" description="Helical" evidence="7">
    <location>
        <begin position="188"/>
        <end position="210"/>
    </location>
</feature>
<evidence type="ECO:0000256" key="7">
    <source>
        <dbReference type="RuleBase" id="RU363032"/>
    </source>
</evidence>
<keyword evidence="3" id="KW-1003">Cell membrane</keyword>
<evidence type="ECO:0000259" key="8">
    <source>
        <dbReference type="PROSITE" id="PS50928"/>
    </source>
</evidence>
<feature type="transmembrane region" description="Helical" evidence="7">
    <location>
        <begin position="146"/>
        <end position="167"/>
    </location>
</feature>
<proteinExistence type="inferred from homology"/>
<sequence length="282" mass="32125">MLKRKSSRDRFLKITVHTILILGAITMLFPFFWMVSTSFKTQSEISENTTALFPHAIHFKNYVDAWKTSASSGFGRYFINTIFVAVTTTIGQLFLSSLAAYAFAFFSFKYKEKIFLILLGTMMIPQQALLVPDYIILYRLGWLDTYAALIIPWICSAFSIFLMRQFFRGIPKELFEAATIDGCTKLGFYFRILLPLSIPVMLTSGMFTFLGSWNSFIWPLIVTNSPKLRVIQVGLSNFAQAEGTQWGLLMAASTFCTVPLIIMYFFVQKRFIQGIATSGMKE</sequence>
<dbReference type="SUPFAM" id="SSF161098">
    <property type="entry name" value="MetI-like"/>
    <property type="match status" value="1"/>
</dbReference>
<dbReference type="PANTHER" id="PTHR43744">
    <property type="entry name" value="ABC TRANSPORTER PERMEASE PROTEIN MG189-RELATED-RELATED"/>
    <property type="match status" value="1"/>
</dbReference>
<dbReference type="EMBL" id="PKTG01000056">
    <property type="protein sequence ID" value="PLX18645.1"/>
    <property type="molecule type" value="Genomic_DNA"/>
</dbReference>
<dbReference type="PROSITE" id="PS50928">
    <property type="entry name" value="ABC_TM1"/>
    <property type="match status" value="1"/>
</dbReference>
<comment type="subcellular location">
    <subcellularLocation>
        <location evidence="1 7">Cell membrane</location>
        <topology evidence="1 7">Multi-pass membrane protein</topology>
    </subcellularLocation>
</comment>
<protein>
    <submittedName>
        <fullName evidence="9">Sugar ABC transporter permease</fullName>
    </submittedName>
</protein>
<evidence type="ECO:0000256" key="5">
    <source>
        <dbReference type="ARBA" id="ARBA00022989"/>
    </source>
</evidence>
<dbReference type="PANTHER" id="PTHR43744:SF12">
    <property type="entry name" value="ABC TRANSPORTER PERMEASE PROTEIN MG189-RELATED"/>
    <property type="match status" value="1"/>
</dbReference>
<feature type="transmembrane region" description="Helical" evidence="7">
    <location>
        <begin position="115"/>
        <end position="140"/>
    </location>
</feature>
<feature type="transmembrane region" description="Helical" evidence="7">
    <location>
        <begin position="12"/>
        <end position="33"/>
    </location>
</feature>
<keyword evidence="2 7" id="KW-0813">Transport</keyword>
<feature type="transmembrane region" description="Helical" evidence="7">
    <location>
        <begin position="246"/>
        <end position="267"/>
    </location>
</feature>
<organism evidence="9 10">
    <name type="scientific">Muiribacterium halophilum</name>
    <dbReference type="NCBI Taxonomy" id="2053465"/>
    <lineage>
        <taxon>Bacteria</taxon>
        <taxon>Candidatus Muiribacteriota</taxon>
        <taxon>Candidatus Muiribacteriia</taxon>
        <taxon>Candidatus Muiribacteriales</taxon>
        <taxon>Candidatus Muiribacteriaceae</taxon>
        <taxon>Candidatus Muiribacterium</taxon>
    </lineage>
</organism>
<evidence type="ECO:0000256" key="3">
    <source>
        <dbReference type="ARBA" id="ARBA00022475"/>
    </source>
</evidence>
<gene>
    <name evidence="9" type="ORF">C0601_04200</name>
</gene>
<dbReference type="Proteomes" id="UP000234857">
    <property type="component" value="Unassembled WGS sequence"/>
</dbReference>